<dbReference type="Pfam" id="PF13372">
    <property type="entry name" value="Alginate_exp"/>
    <property type="match status" value="1"/>
</dbReference>
<name>A0ABW9JGN9_9SPHI</name>
<evidence type="ECO:0000259" key="1">
    <source>
        <dbReference type="Pfam" id="PF13372"/>
    </source>
</evidence>
<dbReference type="Gene3D" id="2.40.160.100">
    <property type="match status" value="1"/>
</dbReference>
<dbReference type="InterPro" id="IPR053728">
    <property type="entry name" value="Alginate_Permeability_Chnl"/>
</dbReference>
<accession>A0ABW9JGN9</accession>
<sequence length="460" mass="52353">MIKNTTLLITIFALNFTLKAQELPQIKALRAEENYSSLLKNDTIRNASFLNKLKAIPLNKDKSIFLSLGGEFRPRWEYTENKNWSANDNADESFYSQRIMLHSDLHLGKYVRFFGQLTHGLVSLKEPVYVQSDKLDLHQAFAEFSIPIKNTTLKLRAGRQELLFGSGRLMAFRDGPNSRRSFDMARIMLDGKGLNSNLFFGREVTVPEGVFDNNSTDAPYTWGMGLTGDTKNFLGNTTIYYIGFDAKSVKYNDGINSETRHTIGLRRFGNVGKQFKYNTELNYQFGKFGDKTISAFSIEGDWHYTLINTKSKPDLGIKLDYVSGDRNQGDNNLGTFNPYFNNPAYFGLITQVAAMNMFDIHPSVKLQLTEKLSATTEADFYWRAQLNDGLYGGSKALLRSSNNNQSRFIGWQSGLKLDYEISRNLKLSNETYYFVAGDFVRETGDSKNTFYNGLTMWIGF</sequence>
<protein>
    <submittedName>
        <fullName evidence="2">Alginate export family protein</fullName>
    </submittedName>
</protein>
<dbReference type="RefSeq" id="WP_138730024.1">
    <property type="nucleotide sequence ID" value="NZ_SRMP02000006.1"/>
</dbReference>
<keyword evidence="3" id="KW-1185">Reference proteome</keyword>
<evidence type="ECO:0000313" key="2">
    <source>
        <dbReference type="EMBL" id="MFN0290804.1"/>
    </source>
</evidence>
<dbReference type="EMBL" id="SRMP02000006">
    <property type="protein sequence ID" value="MFN0290804.1"/>
    <property type="molecule type" value="Genomic_DNA"/>
</dbReference>
<dbReference type="InterPro" id="IPR025388">
    <property type="entry name" value="Alginate_export_dom"/>
</dbReference>
<organism evidence="2 3">
    <name type="scientific">Pedobacter helvus</name>
    <dbReference type="NCBI Taxonomy" id="2563444"/>
    <lineage>
        <taxon>Bacteria</taxon>
        <taxon>Pseudomonadati</taxon>
        <taxon>Bacteroidota</taxon>
        <taxon>Sphingobacteriia</taxon>
        <taxon>Sphingobacteriales</taxon>
        <taxon>Sphingobacteriaceae</taxon>
        <taxon>Pedobacter</taxon>
    </lineage>
</organism>
<dbReference type="Proteomes" id="UP001517367">
    <property type="component" value="Unassembled WGS sequence"/>
</dbReference>
<comment type="caution">
    <text evidence="2">The sequence shown here is derived from an EMBL/GenBank/DDBJ whole genome shotgun (WGS) entry which is preliminary data.</text>
</comment>
<reference evidence="2 3" key="1">
    <citation type="submission" date="2024-12" db="EMBL/GenBank/DDBJ databases">
        <authorList>
            <person name="Hu S."/>
        </authorList>
    </citation>
    <scope>NUCLEOTIDE SEQUENCE [LARGE SCALE GENOMIC DNA]</scope>
    <source>
        <strain evidence="2 3">P-25</strain>
    </source>
</reference>
<feature type="domain" description="Alginate export" evidence="1">
    <location>
        <begin position="66"/>
        <end position="450"/>
    </location>
</feature>
<gene>
    <name evidence="2" type="ORF">E5L68_005345</name>
</gene>
<proteinExistence type="predicted"/>
<evidence type="ECO:0000313" key="3">
    <source>
        <dbReference type="Proteomes" id="UP001517367"/>
    </source>
</evidence>